<evidence type="ECO:0000256" key="1">
    <source>
        <dbReference type="SAM" id="Phobius"/>
    </source>
</evidence>
<proteinExistence type="predicted"/>
<feature type="transmembrane region" description="Helical" evidence="1">
    <location>
        <begin position="40"/>
        <end position="61"/>
    </location>
</feature>
<evidence type="ECO:0000313" key="3">
    <source>
        <dbReference type="Proteomes" id="UP001595807"/>
    </source>
</evidence>
<accession>A0ABV8CTP9</accession>
<dbReference type="EMBL" id="JBHRZV010000014">
    <property type="protein sequence ID" value="MFC3927476.1"/>
    <property type="molecule type" value="Genomic_DNA"/>
</dbReference>
<comment type="caution">
    <text evidence="2">The sequence shown here is derived from an EMBL/GenBank/DDBJ whole genome shotgun (WGS) entry which is preliminary data.</text>
</comment>
<dbReference type="RefSeq" id="WP_380425083.1">
    <property type="nucleotide sequence ID" value="NZ_JBHRZV010000014.1"/>
</dbReference>
<evidence type="ECO:0000313" key="2">
    <source>
        <dbReference type="EMBL" id="MFC3927476.1"/>
    </source>
</evidence>
<reference evidence="3" key="1">
    <citation type="journal article" date="2019" name="Int. J. Syst. Evol. Microbiol.">
        <title>The Global Catalogue of Microorganisms (GCM) 10K type strain sequencing project: providing services to taxonomists for standard genome sequencing and annotation.</title>
        <authorList>
            <consortium name="The Broad Institute Genomics Platform"/>
            <consortium name="The Broad Institute Genome Sequencing Center for Infectious Disease"/>
            <person name="Wu L."/>
            <person name="Ma J."/>
        </authorList>
    </citation>
    <scope>NUCLEOTIDE SEQUENCE [LARGE SCALE GENOMIC DNA]</scope>
    <source>
        <strain evidence="3">CCUG 67170</strain>
    </source>
</reference>
<feature type="transmembrane region" description="Helical" evidence="1">
    <location>
        <begin position="67"/>
        <end position="83"/>
    </location>
</feature>
<keyword evidence="1" id="KW-1133">Transmembrane helix</keyword>
<keyword evidence="1" id="KW-0812">Transmembrane</keyword>
<organism evidence="2 3">
    <name type="scientific">Streptococcus caprae</name>
    <dbReference type="NCBI Taxonomy" id="1640501"/>
    <lineage>
        <taxon>Bacteria</taxon>
        <taxon>Bacillati</taxon>
        <taxon>Bacillota</taxon>
        <taxon>Bacilli</taxon>
        <taxon>Lactobacillales</taxon>
        <taxon>Streptococcaceae</taxon>
        <taxon>Streptococcus</taxon>
    </lineage>
</organism>
<dbReference type="Proteomes" id="UP001595807">
    <property type="component" value="Unassembled WGS sequence"/>
</dbReference>
<keyword evidence="1" id="KW-0472">Membrane</keyword>
<protein>
    <submittedName>
        <fullName evidence="2">Uncharacterized protein</fullName>
    </submittedName>
</protein>
<sequence>MTKEEILNLLAEKRKLTAPVAVASKNLNQAQLVYNNAKKFLQWLINSLLIWAILVLIVNVIDSWGNPMKSAIWFILAGGIYFARLKLKIEPAKLVLDEAQYAYNVAVNDPDYIAGAQGFPQKFYNYHDIYRLYQLISEGRAMTLPEAYNLLESQQFQETQLSIQEETRALQADIANSSRVTATASTITAFNTFMNRKK</sequence>
<name>A0ABV8CTP9_9STRE</name>
<gene>
    <name evidence="2" type="ORF">ACFORF_02360</name>
</gene>
<keyword evidence="3" id="KW-1185">Reference proteome</keyword>